<dbReference type="Proteomes" id="UP001549920">
    <property type="component" value="Unassembled WGS sequence"/>
</dbReference>
<protein>
    <recommendedName>
        <fullName evidence="1">RNase H type-1 domain-containing protein</fullName>
    </recommendedName>
</protein>
<organism evidence="2 3">
    <name type="scientific">Loxostege sticticalis</name>
    <name type="common">Beet webworm moth</name>
    <dbReference type="NCBI Taxonomy" id="481309"/>
    <lineage>
        <taxon>Eukaryota</taxon>
        <taxon>Metazoa</taxon>
        <taxon>Ecdysozoa</taxon>
        <taxon>Arthropoda</taxon>
        <taxon>Hexapoda</taxon>
        <taxon>Insecta</taxon>
        <taxon>Pterygota</taxon>
        <taxon>Neoptera</taxon>
        <taxon>Endopterygota</taxon>
        <taxon>Lepidoptera</taxon>
        <taxon>Glossata</taxon>
        <taxon>Ditrysia</taxon>
        <taxon>Pyraloidea</taxon>
        <taxon>Crambidae</taxon>
        <taxon>Pyraustinae</taxon>
        <taxon>Loxostege</taxon>
    </lineage>
</organism>
<dbReference type="Gene3D" id="3.30.420.10">
    <property type="entry name" value="Ribonuclease H-like superfamily/Ribonuclease H"/>
    <property type="match status" value="1"/>
</dbReference>
<name>A0ABR3H3D1_LOXSC</name>
<keyword evidence="3" id="KW-1185">Reference proteome</keyword>
<dbReference type="EMBL" id="JBEUOH010000028">
    <property type="protein sequence ID" value="KAL0859313.1"/>
    <property type="molecule type" value="Genomic_DNA"/>
</dbReference>
<evidence type="ECO:0000313" key="3">
    <source>
        <dbReference type="Proteomes" id="UP001549920"/>
    </source>
</evidence>
<dbReference type="InterPro" id="IPR012337">
    <property type="entry name" value="RNaseH-like_sf"/>
</dbReference>
<dbReference type="InterPro" id="IPR002156">
    <property type="entry name" value="RNaseH_domain"/>
</dbReference>
<dbReference type="SUPFAM" id="SSF53098">
    <property type="entry name" value="Ribonuclease H-like"/>
    <property type="match status" value="1"/>
</dbReference>
<feature type="domain" description="RNase H type-1" evidence="1">
    <location>
        <begin position="79"/>
        <end position="211"/>
    </location>
</feature>
<dbReference type="PROSITE" id="PS50879">
    <property type="entry name" value="RNASE_H_1"/>
    <property type="match status" value="1"/>
</dbReference>
<comment type="caution">
    <text evidence="2">The sequence shown here is derived from an EMBL/GenBank/DDBJ whole genome shotgun (WGS) entry which is preliminary data.</text>
</comment>
<gene>
    <name evidence="2" type="ORF">ABMA27_011115</name>
</gene>
<sequence length="364" mass="42622">MGSWARKNKPILIITHQYLRSVQVHRSLNLEIFTYDFWLSSIDLTQVIYHKINKISESKTLYHKHVLKNICLEYIDTEYLNFYKVFSDGSKEKDQAGAAFYDPQQDTYMTFKIQSKISIMYLELLAISEALSYISSIRHDKFVILTDSKSGLQHIARCTSTVRGTPIAYTIINQLLELRQNSKLIKLQWIPAHVGISDNERVDYLAKRACHSGIPIDVQPYYSDCLHLVKEFCYQLWKEYFDLRSREKGIWYKTIQPKPLMIPWIDNCLLNRKYIVTAMRLRAGHIPSRKFKFLMGLSPTPFCEDCGILDDVYHVLVECVRNEQFRRQIFHCNLSEIGRCNSILAEPMSDKAVALYKLFKLAFD</sequence>
<accession>A0ABR3H3D1</accession>
<proteinExistence type="predicted"/>
<dbReference type="CDD" id="cd09276">
    <property type="entry name" value="Rnase_HI_RT_non_LTR"/>
    <property type="match status" value="1"/>
</dbReference>
<reference evidence="2 3" key="1">
    <citation type="submission" date="2024-06" db="EMBL/GenBank/DDBJ databases">
        <title>A chromosome-level genome assembly of beet webworm, Loxostege sticticalis.</title>
        <authorList>
            <person name="Zhang Y."/>
        </authorList>
    </citation>
    <scope>NUCLEOTIDE SEQUENCE [LARGE SCALE GENOMIC DNA]</scope>
    <source>
        <strain evidence="2">AQ026</strain>
        <tissue evidence="2">Whole body</tissue>
    </source>
</reference>
<evidence type="ECO:0000313" key="2">
    <source>
        <dbReference type="EMBL" id="KAL0859313.1"/>
    </source>
</evidence>
<dbReference type="Pfam" id="PF00075">
    <property type="entry name" value="RNase_H"/>
    <property type="match status" value="1"/>
</dbReference>
<evidence type="ECO:0000259" key="1">
    <source>
        <dbReference type="PROSITE" id="PS50879"/>
    </source>
</evidence>
<dbReference type="InterPro" id="IPR036397">
    <property type="entry name" value="RNaseH_sf"/>
</dbReference>